<protein>
    <submittedName>
        <fullName evidence="1">Uncharacterized protein</fullName>
    </submittedName>
</protein>
<evidence type="ECO:0000313" key="1">
    <source>
        <dbReference type="EMBL" id="QJA66584.1"/>
    </source>
</evidence>
<organism evidence="1">
    <name type="scientific">viral metagenome</name>
    <dbReference type="NCBI Taxonomy" id="1070528"/>
    <lineage>
        <taxon>unclassified sequences</taxon>
        <taxon>metagenomes</taxon>
        <taxon>organismal metagenomes</taxon>
    </lineage>
</organism>
<gene>
    <name evidence="2" type="ORF">MM415A00476_0037</name>
    <name evidence="1" type="ORF">MM415B00342_0046</name>
</gene>
<dbReference type="AlphaFoldDB" id="A0A6M3J9V8"/>
<dbReference type="EMBL" id="MT142473">
    <property type="protein sequence ID" value="QJA81905.1"/>
    <property type="molecule type" value="Genomic_DNA"/>
</dbReference>
<sequence>MSEEDKELYVLHIRYTDTKDLTRKQRISIISKGVMEAFEKDVKTQIMDNEIISNFSIHKLGELVSFGLVEYGKPIGGSIIAQ</sequence>
<name>A0A6M3J9V8_9ZZZZ</name>
<proteinExistence type="predicted"/>
<accession>A0A6M3J9V8</accession>
<evidence type="ECO:0000313" key="2">
    <source>
        <dbReference type="EMBL" id="QJA81905.1"/>
    </source>
</evidence>
<dbReference type="EMBL" id="MT141557">
    <property type="protein sequence ID" value="QJA66584.1"/>
    <property type="molecule type" value="Genomic_DNA"/>
</dbReference>
<reference evidence="1" key="1">
    <citation type="submission" date="2020-03" db="EMBL/GenBank/DDBJ databases">
        <title>The deep terrestrial virosphere.</title>
        <authorList>
            <person name="Holmfeldt K."/>
            <person name="Nilsson E."/>
            <person name="Simone D."/>
            <person name="Lopez-Fernandez M."/>
            <person name="Wu X."/>
            <person name="de Brujin I."/>
            <person name="Lundin D."/>
            <person name="Andersson A."/>
            <person name="Bertilsson S."/>
            <person name="Dopson M."/>
        </authorList>
    </citation>
    <scope>NUCLEOTIDE SEQUENCE</scope>
    <source>
        <strain evidence="2">MM415A00476</strain>
        <strain evidence="1">MM415B00342</strain>
    </source>
</reference>